<accession>A0A0R2I4Q7</accession>
<keyword evidence="4" id="KW-1185">Reference proteome</keyword>
<feature type="transmembrane region" description="Helical" evidence="1">
    <location>
        <begin position="25"/>
        <end position="47"/>
    </location>
</feature>
<dbReference type="InterPro" id="IPR051599">
    <property type="entry name" value="Cell_Envelope_Assoc"/>
</dbReference>
<feature type="transmembrane region" description="Helical" evidence="1">
    <location>
        <begin position="318"/>
        <end position="339"/>
    </location>
</feature>
<dbReference type="eggNOG" id="COG1434">
    <property type="taxonomic scope" value="Bacteria"/>
</dbReference>
<evidence type="ECO:0000259" key="2">
    <source>
        <dbReference type="Pfam" id="PF02698"/>
    </source>
</evidence>
<evidence type="ECO:0000256" key="1">
    <source>
        <dbReference type="SAM" id="Phobius"/>
    </source>
</evidence>
<dbReference type="GO" id="GO:0043164">
    <property type="term" value="P:Gram-negative-bacterium-type cell wall biogenesis"/>
    <property type="evidence" value="ECO:0007669"/>
    <property type="project" value="TreeGrafter"/>
</dbReference>
<feature type="transmembrane region" description="Helical" evidence="1">
    <location>
        <begin position="59"/>
        <end position="82"/>
    </location>
</feature>
<dbReference type="EMBL" id="JQBS01000007">
    <property type="protein sequence ID" value="KRN57413.1"/>
    <property type="molecule type" value="Genomic_DNA"/>
</dbReference>
<keyword evidence="1" id="KW-0812">Transmembrane</keyword>
<keyword evidence="1" id="KW-1133">Transmembrane helix</keyword>
<keyword evidence="1" id="KW-0472">Membrane</keyword>
<evidence type="ECO:0000313" key="4">
    <source>
        <dbReference type="Proteomes" id="UP000051658"/>
    </source>
</evidence>
<dbReference type="Pfam" id="PF02698">
    <property type="entry name" value="DUF218"/>
    <property type="match status" value="1"/>
</dbReference>
<organism evidence="3 4">
    <name type="scientific">Carnobacterium divergens DSM 20623</name>
    <dbReference type="NCBI Taxonomy" id="1449336"/>
    <lineage>
        <taxon>Bacteria</taxon>
        <taxon>Bacillati</taxon>
        <taxon>Bacillota</taxon>
        <taxon>Bacilli</taxon>
        <taxon>Lactobacillales</taxon>
        <taxon>Carnobacteriaceae</taxon>
        <taxon>Carnobacterium</taxon>
    </lineage>
</organism>
<dbReference type="PANTHER" id="PTHR30336">
    <property type="entry name" value="INNER MEMBRANE PROTEIN, PROBABLE PERMEASE"/>
    <property type="match status" value="1"/>
</dbReference>
<dbReference type="InterPro" id="IPR014729">
    <property type="entry name" value="Rossmann-like_a/b/a_fold"/>
</dbReference>
<dbReference type="GO" id="GO:0005886">
    <property type="term" value="C:plasma membrane"/>
    <property type="evidence" value="ECO:0007669"/>
    <property type="project" value="TreeGrafter"/>
</dbReference>
<dbReference type="RefSeq" id="WP_034570847.1">
    <property type="nucleotide sequence ID" value="NZ_JQLO01000001.1"/>
</dbReference>
<dbReference type="PANTHER" id="PTHR30336:SF18">
    <property type="entry name" value="MEMBRANE PROTEIN"/>
    <property type="match status" value="1"/>
</dbReference>
<evidence type="ECO:0000313" key="3">
    <source>
        <dbReference type="EMBL" id="KRN57413.1"/>
    </source>
</evidence>
<dbReference type="AlphaFoldDB" id="A0A0R2I4Q7"/>
<dbReference type="PATRIC" id="fig|1449336.4.peg.403"/>
<dbReference type="GO" id="GO:0000270">
    <property type="term" value="P:peptidoglycan metabolic process"/>
    <property type="evidence" value="ECO:0007669"/>
    <property type="project" value="TreeGrafter"/>
</dbReference>
<reference evidence="3 4" key="1">
    <citation type="journal article" date="2015" name="Genome Announc.">
        <title>Expanding the biotechnology potential of lactobacilli through comparative genomics of 213 strains and associated genera.</title>
        <authorList>
            <person name="Sun Z."/>
            <person name="Harris H.M."/>
            <person name="McCann A."/>
            <person name="Guo C."/>
            <person name="Argimon S."/>
            <person name="Zhang W."/>
            <person name="Yang X."/>
            <person name="Jeffery I.B."/>
            <person name="Cooney J.C."/>
            <person name="Kagawa T.F."/>
            <person name="Liu W."/>
            <person name="Song Y."/>
            <person name="Salvetti E."/>
            <person name="Wrobel A."/>
            <person name="Rasinkangas P."/>
            <person name="Parkhill J."/>
            <person name="Rea M.C."/>
            <person name="O'Sullivan O."/>
            <person name="Ritari J."/>
            <person name="Douillard F.P."/>
            <person name="Paul Ross R."/>
            <person name="Yang R."/>
            <person name="Briner A.E."/>
            <person name="Felis G.E."/>
            <person name="de Vos W.M."/>
            <person name="Barrangou R."/>
            <person name="Klaenhammer T.R."/>
            <person name="Caufield P.W."/>
            <person name="Cui Y."/>
            <person name="Zhang H."/>
            <person name="O'Toole P.W."/>
        </authorList>
    </citation>
    <scope>NUCLEOTIDE SEQUENCE [LARGE SCALE GENOMIC DNA]</scope>
    <source>
        <strain evidence="3 4">DSM 20623</strain>
    </source>
</reference>
<name>A0A0R2I4Q7_CARDV</name>
<dbReference type="Proteomes" id="UP000051658">
    <property type="component" value="Unassembled WGS sequence"/>
</dbReference>
<dbReference type="InterPro" id="IPR003848">
    <property type="entry name" value="DUF218"/>
</dbReference>
<comment type="caution">
    <text evidence="3">The sequence shown here is derived from an EMBL/GenBank/DDBJ whole genome shotgun (WGS) entry which is preliminary data.</text>
</comment>
<gene>
    <name evidence="3" type="ORF">IV74_GL000396</name>
</gene>
<sequence>MEFVILASCFIIIGMVVLLRERRSFFGGMSVAFGSIFLTLTLLSLLLVQIGEVSNKGSFIVLMIVYLLFPVLFLGVSIFFIVNTHIMNTKEGRSVTAKLSALLGLNLLIVVPAFFYLITIGSGEIHLVLFSAILFLILSDLLISFFFICYLFYSWMYQMIPIKKQIDYIIVLGSGIKSEEVPPLLKSRLDKAIEYYVKNSSSKIVVSGGQGADEPVSEAFAMKKYLLSQQIPEEKILVEDASTTTYENMKFSKKIIFEDWKNDKENPKILFSTNNYHVLRGALYARKAQLKAEGVGAPTALYFLPTALIREYIALLMLYKKFTISMIFLCLLMVILSALPI</sequence>
<feature type="transmembrane region" description="Helical" evidence="1">
    <location>
        <begin position="102"/>
        <end position="121"/>
    </location>
</feature>
<feature type="domain" description="DUF218" evidence="2">
    <location>
        <begin position="167"/>
        <end position="314"/>
    </location>
</feature>
<feature type="transmembrane region" description="Helical" evidence="1">
    <location>
        <begin position="127"/>
        <end position="153"/>
    </location>
</feature>
<proteinExistence type="predicted"/>
<dbReference type="Gene3D" id="3.40.50.620">
    <property type="entry name" value="HUPs"/>
    <property type="match status" value="1"/>
</dbReference>
<dbReference type="CDD" id="cd06259">
    <property type="entry name" value="YdcF-like"/>
    <property type="match status" value="1"/>
</dbReference>
<protein>
    <recommendedName>
        <fullName evidence="2">DUF218 domain-containing protein</fullName>
    </recommendedName>
</protein>